<dbReference type="SUPFAM" id="SSF52833">
    <property type="entry name" value="Thioredoxin-like"/>
    <property type="match status" value="1"/>
</dbReference>
<dbReference type="Gene3D" id="3.40.30.10">
    <property type="entry name" value="Glutaredoxin"/>
    <property type="match status" value="1"/>
</dbReference>
<feature type="domain" description="Thioredoxin" evidence="4">
    <location>
        <begin position="94"/>
        <end position="245"/>
    </location>
</feature>
<evidence type="ECO:0000259" key="4">
    <source>
        <dbReference type="PROSITE" id="PS51352"/>
    </source>
</evidence>
<dbReference type="InterPro" id="IPR036249">
    <property type="entry name" value="Thioredoxin-like_sf"/>
</dbReference>
<dbReference type="HOGENOM" id="CLU_1228721_0_0_11"/>
<keyword evidence="1" id="KW-0560">Oxidoreductase</keyword>
<proteinExistence type="predicted"/>
<reference evidence="5 6" key="1">
    <citation type="journal article" date="2012" name="Stand. Genomic Sci.">
        <title>Genome sequence of the ocean sediment bacterium Saccharomonospora marina type strain (XMU15(T)).</title>
        <authorList>
            <person name="Klenk H.P."/>
            <person name="Lu M."/>
            <person name="Lucas S."/>
            <person name="Lapidus A."/>
            <person name="Copeland A."/>
            <person name="Pitluck S."/>
            <person name="Goodwin L.A."/>
            <person name="Han C."/>
            <person name="Tapia R."/>
            <person name="Brambilla E.M."/>
            <person name="Potter G."/>
            <person name="Land M."/>
            <person name="Ivanova N."/>
            <person name="Rohde M."/>
            <person name="Goker M."/>
            <person name="Detter J.C."/>
            <person name="Li W.J."/>
            <person name="Kyrpides N.C."/>
            <person name="Woyke T."/>
        </authorList>
    </citation>
    <scope>NUCLEOTIDE SEQUENCE [LARGE SCALE GENOMIC DNA]</scope>
    <source>
        <strain evidence="5 6">XMU15</strain>
    </source>
</reference>
<dbReference type="OrthoDB" id="9812811at2"/>
<protein>
    <submittedName>
        <fullName evidence="5">Peroxiredoxin</fullName>
    </submittedName>
</protein>
<keyword evidence="6" id="KW-1185">Reference proteome</keyword>
<dbReference type="Pfam" id="PF00578">
    <property type="entry name" value="AhpC-TSA"/>
    <property type="match status" value="1"/>
</dbReference>
<dbReference type="Proteomes" id="UP000004926">
    <property type="component" value="Chromosome"/>
</dbReference>
<name>H5WYB5_9PSEU</name>
<dbReference type="InterPro" id="IPR013766">
    <property type="entry name" value="Thioredoxin_domain"/>
</dbReference>
<dbReference type="AlphaFoldDB" id="H5WYB5"/>
<dbReference type="eggNOG" id="COG1225">
    <property type="taxonomic scope" value="Bacteria"/>
</dbReference>
<dbReference type="PROSITE" id="PS51352">
    <property type="entry name" value="THIOREDOXIN_2"/>
    <property type="match status" value="1"/>
</dbReference>
<keyword evidence="3" id="KW-0676">Redox-active center</keyword>
<dbReference type="PANTHER" id="PTHR43110:SF1">
    <property type="entry name" value="THIOL PEROXIDASE"/>
    <property type="match status" value="1"/>
</dbReference>
<organism evidence="5 6">
    <name type="scientific">Saccharomonospora marina XMU15</name>
    <dbReference type="NCBI Taxonomy" id="882083"/>
    <lineage>
        <taxon>Bacteria</taxon>
        <taxon>Bacillati</taxon>
        <taxon>Actinomycetota</taxon>
        <taxon>Actinomycetes</taxon>
        <taxon>Pseudonocardiales</taxon>
        <taxon>Pseudonocardiaceae</taxon>
        <taxon>Saccharomonospora</taxon>
    </lineage>
</organism>
<keyword evidence="2" id="KW-0049">Antioxidant</keyword>
<dbReference type="STRING" id="882083.SacmaDRAFT_0133"/>
<gene>
    <name evidence="5" type="ORF">SacmaDRAFT_0133</name>
</gene>
<dbReference type="InterPro" id="IPR050455">
    <property type="entry name" value="Tpx_Peroxidase_subfamily"/>
</dbReference>
<dbReference type="RefSeq" id="WP_009151842.1">
    <property type="nucleotide sequence ID" value="NZ_CM001439.1"/>
</dbReference>
<evidence type="ECO:0000256" key="2">
    <source>
        <dbReference type="ARBA" id="ARBA00022862"/>
    </source>
</evidence>
<evidence type="ECO:0000256" key="3">
    <source>
        <dbReference type="ARBA" id="ARBA00023284"/>
    </source>
</evidence>
<evidence type="ECO:0000313" key="5">
    <source>
        <dbReference type="EMBL" id="EHR48449.1"/>
    </source>
</evidence>
<dbReference type="InterPro" id="IPR000866">
    <property type="entry name" value="AhpC/TSA"/>
</dbReference>
<dbReference type="GO" id="GO:0004601">
    <property type="term" value="F:peroxidase activity"/>
    <property type="evidence" value="ECO:0007669"/>
    <property type="project" value="UniProtKB-KW"/>
</dbReference>
<dbReference type="CDD" id="cd03018">
    <property type="entry name" value="PRX_AhpE_like"/>
    <property type="match status" value="1"/>
</dbReference>
<dbReference type="EMBL" id="CM001439">
    <property type="protein sequence ID" value="EHR48449.1"/>
    <property type="molecule type" value="Genomic_DNA"/>
</dbReference>
<accession>H5WYB5</accession>
<evidence type="ECO:0000313" key="6">
    <source>
        <dbReference type="Proteomes" id="UP000004926"/>
    </source>
</evidence>
<sequence>MIPARGWDRLHELEQRFADLGDRLDADSPVTEALSVLHAITQEIVQHVPVTGETQAMGHQAPDGITTQGVTLEDVANLHRSAPPMQGARESTGLAVGTRAPDFTLPDAKNRPVRLADFRGQPVLLVFYPLDWSPGCSRQLELYQQELPEFASRGVTVLGISADSLYSHGAWAAVRGITFPLLADFHPKGEVARRYHVWRESDGFSERALYLVDADGVIRYAHVSPQVDHIPDIYELFDALDQVAQQPASREPHDLSNL</sequence>
<keyword evidence="1" id="KW-0575">Peroxidase</keyword>
<evidence type="ECO:0000256" key="1">
    <source>
        <dbReference type="ARBA" id="ARBA00022559"/>
    </source>
</evidence>
<dbReference type="PANTHER" id="PTHR43110">
    <property type="entry name" value="THIOL PEROXIDASE"/>
    <property type="match status" value="1"/>
</dbReference>